<evidence type="ECO:0000259" key="4">
    <source>
        <dbReference type="Pfam" id="PF14648"/>
    </source>
</evidence>
<dbReference type="FunCoup" id="A0A2V0P5K3">
    <property type="interactions" value="1938"/>
</dbReference>
<comment type="caution">
    <text evidence="5">The sequence shown here is derived from an EMBL/GenBank/DDBJ whole genome shotgun (WGS) entry which is preliminary data.</text>
</comment>
<dbReference type="EMBL" id="BDRX01000056">
    <property type="protein sequence ID" value="GBF94849.1"/>
    <property type="molecule type" value="Genomic_DNA"/>
</dbReference>
<dbReference type="OrthoDB" id="275996at2759"/>
<reference evidence="5 6" key="1">
    <citation type="journal article" date="2018" name="Sci. Rep.">
        <title>Raphidocelis subcapitata (=Pseudokirchneriella subcapitata) provides an insight into genome evolution and environmental adaptations in the Sphaeropleales.</title>
        <authorList>
            <person name="Suzuki S."/>
            <person name="Yamaguchi H."/>
            <person name="Nakajima N."/>
            <person name="Kawachi M."/>
        </authorList>
    </citation>
    <scope>NUCLEOTIDE SEQUENCE [LARGE SCALE GENOMIC DNA]</scope>
    <source>
        <strain evidence="5 6">NIES-35</strain>
    </source>
</reference>
<sequence>MAFEEYIRRAILTGRTYDDLPARVKAILPLNEWRAKVRDFCIQRGYPWATSAARHVCGEQEYYEDLLASYRAWARIFPYHLAEYVCRVQRATPFRYYCEVLALTLREERPYDSIPNFTAADALRVTGVGRNEYISILNACKAKKLMWRVNRAIAKDLLPQVEQELRLEPWWLVAVANVGETEWRELSQDESDLLKTACDANKGPHTASRFDQSLLRALHRRGLVYIDVPVGPDDRFSIPPLEGFVSNKTIDASDSGSDPVEVLLYSAFVASSERIALADLAGILNMAVEELQVAMSVACRLGFATRLATAGDSAPPSTAGTPPRLPLGSAGGGALSIPDDEGGAAGVSAGGASASATPPPHLRPGSSSGLRGDECQAAIAVVVDSEATSCLMMGALSPGLKRHAVSLFEAGRVSGGEVVSELLRELWASYEAGKGFEGEMRRLTNYCAALATLLEAAQSPGAGAAGTPLELVRKESLAGLDPSAASKVMRHAYCAVLPIAPLPGPPLPLNPFRPGPTNYGPTPEAASPWLQLALYCASGMGPLSLVLAAGQRLWRLPPQLEHCSHALLWSWDPEPRANMEGPPQLVEGALLLASLNEMLSRAPVMAQPLLFSEPVGSDGDAGGQGAAPAAAPAPAPEVELADVALPLRAASDAAAGDDGAAAPPAKQRASSRGGAAADLPPGGGPLRVRAVHRRSGRHEEVDLPAAVVRALGRLGLERAVGYLRLVRVTRGGRHGGGGGGGGGGEPEAPSPSPAAGAAGAAAGGEAAGQWLPLAIQQGVPLHNLQLCRDVCAAAVAAEFLSPARRAQHAISSQLLHARLWHLIARSGGGGGYAGAGGGGGGGAGAVSDAGPETPASVAAGLGELAAYAELPPGNLLFDGTDLRPLDLEDCQQGIAAFCA</sequence>
<feature type="compositionally biased region" description="Low complexity" evidence="2">
    <location>
        <begin position="626"/>
        <end position="635"/>
    </location>
</feature>
<protein>
    <recommendedName>
        <fullName evidence="7">FAM91 N-terminal domain-containing protein</fullName>
    </recommendedName>
</protein>
<keyword evidence="6" id="KW-1185">Reference proteome</keyword>
<dbReference type="InParanoid" id="A0A2V0P5K3"/>
<dbReference type="PANTHER" id="PTHR28441:SF2">
    <property type="entry name" value="PROTEIN FAM91A1"/>
    <property type="match status" value="1"/>
</dbReference>
<evidence type="ECO:0000313" key="6">
    <source>
        <dbReference type="Proteomes" id="UP000247498"/>
    </source>
</evidence>
<organism evidence="5 6">
    <name type="scientific">Raphidocelis subcapitata</name>
    <dbReference type="NCBI Taxonomy" id="307507"/>
    <lineage>
        <taxon>Eukaryota</taxon>
        <taxon>Viridiplantae</taxon>
        <taxon>Chlorophyta</taxon>
        <taxon>core chlorophytes</taxon>
        <taxon>Chlorophyceae</taxon>
        <taxon>CS clade</taxon>
        <taxon>Sphaeropleales</taxon>
        <taxon>Selenastraceae</taxon>
        <taxon>Raphidocelis</taxon>
    </lineage>
</organism>
<dbReference type="STRING" id="307507.A0A2V0P5K3"/>
<gene>
    <name evidence="5" type="ORF">Rsub_08021</name>
</gene>
<feature type="region of interest" description="Disordered" evidence="2">
    <location>
        <begin position="654"/>
        <end position="686"/>
    </location>
</feature>
<comment type="similarity">
    <text evidence="1">Belongs to the FAM91 family.</text>
</comment>
<evidence type="ECO:0000256" key="1">
    <source>
        <dbReference type="ARBA" id="ARBA00010319"/>
    </source>
</evidence>
<feature type="region of interest" description="Disordered" evidence="2">
    <location>
        <begin position="615"/>
        <end position="635"/>
    </location>
</feature>
<feature type="compositionally biased region" description="Low complexity" evidence="2">
    <location>
        <begin position="654"/>
        <end position="665"/>
    </location>
</feature>
<dbReference type="PANTHER" id="PTHR28441">
    <property type="entry name" value="PROTEIN FAM91A1"/>
    <property type="match status" value="1"/>
</dbReference>
<dbReference type="AlphaFoldDB" id="A0A2V0P5K3"/>
<proteinExistence type="inferred from homology"/>
<evidence type="ECO:0008006" key="7">
    <source>
        <dbReference type="Google" id="ProtNLM"/>
    </source>
</evidence>
<evidence type="ECO:0000259" key="3">
    <source>
        <dbReference type="Pfam" id="PF14647"/>
    </source>
</evidence>
<feature type="domain" description="FAM91 C-terminal" evidence="4">
    <location>
        <begin position="379"/>
        <end position="609"/>
    </location>
</feature>
<feature type="region of interest" description="Disordered" evidence="2">
    <location>
        <begin position="733"/>
        <end position="761"/>
    </location>
</feature>
<dbReference type="InterPro" id="IPR039199">
    <property type="entry name" value="FAM91"/>
</dbReference>
<dbReference type="InterPro" id="IPR028091">
    <property type="entry name" value="FAM91_N_dom"/>
</dbReference>
<feature type="compositionally biased region" description="Gly residues" evidence="2">
    <location>
        <begin position="734"/>
        <end position="745"/>
    </location>
</feature>
<dbReference type="InterPro" id="IPR028097">
    <property type="entry name" value="FAM91_C_dom"/>
</dbReference>
<name>A0A2V0P5K3_9CHLO</name>
<dbReference type="Pfam" id="PF14648">
    <property type="entry name" value="FAM91_C"/>
    <property type="match status" value="1"/>
</dbReference>
<dbReference type="Proteomes" id="UP000247498">
    <property type="component" value="Unassembled WGS sequence"/>
</dbReference>
<evidence type="ECO:0000313" key="5">
    <source>
        <dbReference type="EMBL" id="GBF94849.1"/>
    </source>
</evidence>
<feature type="region of interest" description="Disordered" evidence="2">
    <location>
        <begin position="310"/>
        <end position="370"/>
    </location>
</feature>
<dbReference type="Pfam" id="PF14647">
    <property type="entry name" value="FAM91_N"/>
    <property type="match status" value="1"/>
</dbReference>
<accession>A0A2V0P5K3</accession>
<evidence type="ECO:0000256" key="2">
    <source>
        <dbReference type="SAM" id="MobiDB-lite"/>
    </source>
</evidence>
<feature type="domain" description="FAM91 N-terminal" evidence="3">
    <location>
        <begin position="15"/>
        <end position="308"/>
    </location>
</feature>